<dbReference type="PROSITE" id="PS50075">
    <property type="entry name" value="CARRIER"/>
    <property type="match status" value="1"/>
</dbReference>
<dbReference type="Pfam" id="PF00550">
    <property type="entry name" value="PP-binding"/>
    <property type="match status" value="1"/>
</dbReference>
<dbReference type="InterPro" id="IPR036736">
    <property type="entry name" value="ACP-like_sf"/>
</dbReference>
<dbReference type="STRING" id="1802200.A2812_01570"/>
<comment type="PTM">
    <text evidence="3">4'-phosphopantetheine is transferred from CoA to a specific serine of apo-ACP by AcpS. This modification is essential for activity because fatty acids are bound in thioester linkage to the sulfhydryl of the prosthetic group.</text>
</comment>
<organism evidence="7 8">
    <name type="scientific">Candidatus Staskawiczbacteria bacterium RIFCSPHIGHO2_01_FULL_36_16</name>
    <dbReference type="NCBI Taxonomy" id="1802200"/>
    <lineage>
        <taxon>Bacteria</taxon>
        <taxon>Candidatus Staskawicziibacteriota</taxon>
    </lineage>
</organism>
<dbReference type="NCBIfam" id="TIGR00517">
    <property type="entry name" value="acyl_carrier"/>
    <property type="match status" value="1"/>
</dbReference>
<dbReference type="GO" id="GO:0005829">
    <property type="term" value="C:cytosol"/>
    <property type="evidence" value="ECO:0007669"/>
    <property type="project" value="TreeGrafter"/>
</dbReference>
<dbReference type="GO" id="GO:0009245">
    <property type="term" value="P:lipid A biosynthetic process"/>
    <property type="evidence" value="ECO:0007669"/>
    <property type="project" value="TreeGrafter"/>
</dbReference>
<keyword evidence="1 3" id="KW-0596">Phosphopantetheine</keyword>
<evidence type="ECO:0000256" key="3">
    <source>
        <dbReference type="HAMAP-Rule" id="MF_01217"/>
    </source>
</evidence>
<dbReference type="UniPathway" id="UPA00094"/>
<dbReference type="Proteomes" id="UP000177190">
    <property type="component" value="Unassembled WGS sequence"/>
</dbReference>
<keyword evidence="3" id="KW-0443">Lipid metabolism</keyword>
<evidence type="ECO:0000259" key="6">
    <source>
        <dbReference type="PROSITE" id="PS50075"/>
    </source>
</evidence>
<comment type="pathway">
    <text evidence="3 5">Lipid metabolism; fatty acid biosynthesis.</text>
</comment>
<evidence type="ECO:0000256" key="4">
    <source>
        <dbReference type="NCBIfam" id="TIGR00517"/>
    </source>
</evidence>
<protein>
    <recommendedName>
        <fullName evidence="3 4">Acyl carrier protein</fullName>
        <shortName evidence="3">ACP</shortName>
    </recommendedName>
</protein>
<name>A0A1G2HKX3_9BACT</name>
<dbReference type="InterPro" id="IPR009081">
    <property type="entry name" value="PP-bd_ACP"/>
</dbReference>
<evidence type="ECO:0000256" key="2">
    <source>
        <dbReference type="ARBA" id="ARBA00022553"/>
    </source>
</evidence>
<dbReference type="NCBIfam" id="NF002148">
    <property type="entry name" value="PRK00982.1-2"/>
    <property type="match status" value="1"/>
</dbReference>
<dbReference type="SUPFAM" id="SSF47336">
    <property type="entry name" value="ACP-like"/>
    <property type="match status" value="1"/>
</dbReference>
<proteinExistence type="inferred from homology"/>
<evidence type="ECO:0000313" key="8">
    <source>
        <dbReference type="Proteomes" id="UP000177190"/>
    </source>
</evidence>
<feature type="domain" description="Carrier" evidence="6">
    <location>
        <begin position="4"/>
        <end position="79"/>
    </location>
</feature>
<comment type="subcellular location">
    <subcellularLocation>
        <location evidence="3">Cytoplasm</location>
    </subcellularLocation>
</comment>
<comment type="similarity">
    <text evidence="3">Belongs to the acyl carrier protein (ACP) family.</text>
</comment>
<dbReference type="PANTHER" id="PTHR20863:SF76">
    <property type="entry name" value="CARRIER DOMAIN-CONTAINING PROTEIN"/>
    <property type="match status" value="1"/>
</dbReference>
<dbReference type="HAMAP" id="MF_01217">
    <property type="entry name" value="Acyl_carrier"/>
    <property type="match status" value="1"/>
</dbReference>
<dbReference type="GO" id="GO:0000035">
    <property type="term" value="F:acyl binding"/>
    <property type="evidence" value="ECO:0007669"/>
    <property type="project" value="TreeGrafter"/>
</dbReference>
<comment type="PTM">
    <text evidence="5">4'-phosphopantetheine is transferred from CoA to a specific serine of apo-ACP by acpS.</text>
</comment>
<dbReference type="NCBIfam" id="NF002150">
    <property type="entry name" value="PRK00982.1-4"/>
    <property type="match status" value="1"/>
</dbReference>
<comment type="function">
    <text evidence="3 5">Carrier of the growing fatty acid chain in fatty acid biosynthesis.</text>
</comment>
<dbReference type="GO" id="GO:0016020">
    <property type="term" value="C:membrane"/>
    <property type="evidence" value="ECO:0007669"/>
    <property type="project" value="GOC"/>
</dbReference>
<evidence type="ECO:0000256" key="1">
    <source>
        <dbReference type="ARBA" id="ARBA00022450"/>
    </source>
</evidence>
<dbReference type="Gene3D" id="1.10.1200.10">
    <property type="entry name" value="ACP-like"/>
    <property type="match status" value="1"/>
</dbReference>
<keyword evidence="3" id="KW-0963">Cytoplasm</keyword>
<dbReference type="GO" id="GO:0000036">
    <property type="term" value="F:acyl carrier activity"/>
    <property type="evidence" value="ECO:0007669"/>
    <property type="project" value="UniProtKB-UniRule"/>
</dbReference>
<keyword evidence="3" id="KW-0444">Lipid biosynthesis</keyword>
<evidence type="ECO:0000256" key="5">
    <source>
        <dbReference type="RuleBase" id="RU003545"/>
    </source>
</evidence>
<keyword evidence="3" id="KW-0276">Fatty acid metabolism</keyword>
<evidence type="ECO:0000313" key="7">
    <source>
        <dbReference type="EMBL" id="OGZ63136.1"/>
    </source>
</evidence>
<sequence length="87" mass="9732">MAADSIQERVIAKICEYFGKEREEVTPETRFREDVLADSLDTVEIIMELEEEFGINLSDDVVEKIRTVGQAAEQVAIAVAIASKKTE</sequence>
<keyword evidence="3" id="KW-0275">Fatty acid biosynthesis</keyword>
<keyword evidence="2 3" id="KW-0597">Phosphoprotein</keyword>
<reference evidence="7 8" key="1">
    <citation type="journal article" date="2016" name="Nat. Commun.">
        <title>Thousands of microbial genomes shed light on interconnected biogeochemical processes in an aquifer system.</title>
        <authorList>
            <person name="Anantharaman K."/>
            <person name="Brown C.T."/>
            <person name="Hug L.A."/>
            <person name="Sharon I."/>
            <person name="Castelle C.J."/>
            <person name="Probst A.J."/>
            <person name="Thomas B.C."/>
            <person name="Singh A."/>
            <person name="Wilkins M.J."/>
            <person name="Karaoz U."/>
            <person name="Brodie E.L."/>
            <person name="Williams K.H."/>
            <person name="Hubbard S.S."/>
            <person name="Banfield J.F."/>
        </authorList>
    </citation>
    <scope>NUCLEOTIDE SEQUENCE [LARGE SCALE GENOMIC DNA]</scope>
</reference>
<gene>
    <name evidence="3" type="primary">acpP</name>
    <name evidence="7" type="ORF">A2812_01570</name>
</gene>
<comment type="caution">
    <text evidence="7">The sequence shown here is derived from an EMBL/GenBank/DDBJ whole genome shotgun (WGS) entry which is preliminary data.</text>
</comment>
<dbReference type="EMBL" id="MHOM01000041">
    <property type="protein sequence ID" value="OGZ63136.1"/>
    <property type="molecule type" value="Genomic_DNA"/>
</dbReference>
<dbReference type="AlphaFoldDB" id="A0A1G2HKX3"/>
<dbReference type="InterPro" id="IPR003231">
    <property type="entry name" value="ACP"/>
</dbReference>
<accession>A0A1G2HKX3</accession>
<dbReference type="PANTHER" id="PTHR20863">
    <property type="entry name" value="ACYL CARRIER PROTEIN"/>
    <property type="match status" value="1"/>
</dbReference>
<feature type="modified residue" description="O-(pantetheine 4'-phosphoryl)serine" evidence="3">
    <location>
        <position position="39"/>
    </location>
</feature>